<dbReference type="UniPathway" id="UPA00538">
    <property type="reaction ID" value="UER00592"/>
</dbReference>
<evidence type="ECO:0000256" key="6">
    <source>
        <dbReference type="SAM" id="MobiDB-lite"/>
    </source>
</evidence>
<organism evidence="8 9">
    <name type="scientific">Acaromyces ingoldii</name>
    <dbReference type="NCBI Taxonomy" id="215250"/>
    <lineage>
        <taxon>Eukaryota</taxon>
        <taxon>Fungi</taxon>
        <taxon>Dikarya</taxon>
        <taxon>Basidiomycota</taxon>
        <taxon>Ustilaginomycotina</taxon>
        <taxon>Exobasidiomycetes</taxon>
        <taxon>Exobasidiales</taxon>
        <taxon>Cryptobasidiaceae</taxon>
        <taxon>Acaromyces</taxon>
    </lineage>
</organism>
<reference evidence="8 9" key="1">
    <citation type="journal article" date="2018" name="Mol. Biol. Evol.">
        <title>Broad Genomic Sampling Reveals a Smut Pathogenic Ancestry of the Fungal Clade Ustilaginomycotina.</title>
        <authorList>
            <person name="Kijpornyongpan T."/>
            <person name="Mondo S.J."/>
            <person name="Barry K."/>
            <person name="Sandor L."/>
            <person name="Lee J."/>
            <person name="Lipzen A."/>
            <person name="Pangilinan J."/>
            <person name="LaButti K."/>
            <person name="Hainaut M."/>
            <person name="Henrissat B."/>
            <person name="Grigoriev I.V."/>
            <person name="Spatafora J.W."/>
            <person name="Aime M.C."/>
        </authorList>
    </citation>
    <scope>NUCLEOTIDE SEQUENCE [LARGE SCALE GENOMIC DNA]</scope>
    <source>
        <strain evidence="8 9">MCA 4198</strain>
    </source>
</reference>
<proteinExistence type="inferred from homology"/>
<evidence type="ECO:0000256" key="2">
    <source>
        <dbReference type="ARBA" id="ARBA00007907"/>
    </source>
</evidence>
<dbReference type="GeneID" id="37046519"/>
<dbReference type="InterPro" id="IPR045864">
    <property type="entry name" value="aa-tRNA-synth_II/BPL/LPL"/>
</dbReference>
<dbReference type="GO" id="GO:0033819">
    <property type="term" value="F:lipoyl(octanoyl) transferase activity"/>
    <property type="evidence" value="ECO:0007669"/>
    <property type="project" value="UniProtKB-EC"/>
</dbReference>
<dbReference type="InterPro" id="IPR020605">
    <property type="entry name" value="Octanoyltransferase_CS"/>
</dbReference>
<keyword evidence="9" id="KW-1185">Reference proteome</keyword>
<dbReference type="RefSeq" id="XP_025380245.1">
    <property type="nucleotide sequence ID" value="XM_025524603.1"/>
</dbReference>
<dbReference type="SUPFAM" id="SSF55681">
    <property type="entry name" value="Class II aaRS and biotin synthetases"/>
    <property type="match status" value="1"/>
</dbReference>
<evidence type="ECO:0000256" key="3">
    <source>
        <dbReference type="ARBA" id="ARBA00012334"/>
    </source>
</evidence>
<dbReference type="EMBL" id="KZ819634">
    <property type="protein sequence ID" value="PWN93047.1"/>
    <property type="molecule type" value="Genomic_DNA"/>
</dbReference>
<gene>
    <name evidence="8" type="ORF">FA10DRAFT_298485</name>
</gene>
<dbReference type="InParanoid" id="A0A316YUD0"/>
<accession>A0A316YUD0</accession>
<keyword evidence="4 8" id="KW-0808">Transferase</keyword>
<comment type="similarity">
    <text evidence="2">Belongs to the LipB family.</text>
</comment>
<protein>
    <recommendedName>
        <fullName evidence="3">lipoyl(octanoyl) transferase</fullName>
        <ecNumber evidence="3">2.3.1.181</ecNumber>
    </recommendedName>
</protein>
<dbReference type="Proteomes" id="UP000245768">
    <property type="component" value="Unassembled WGS sequence"/>
</dbReference>
<dbReference type="STRING" id="215250.A0A316YUD0"/>
<dbReference type="NCBIfam" id="TIGR00214">
    <property type="entry name" value="lipB"/>
    <property type="match status" value="1"/>
</dbReference>
<dbReference type="InterPro" id="IPR004143">
    <property type="entry name" value="BPL_LPL_catalytic"/>
</dbReference>
<dbReference type="InterPro" id="IPR000544">
    <property type="entry name" value="Octanoyltransferase"/>
</dbReference>
<evidence type="ECO:0000313" key="9">
    <source>
        <dbReference type="Proteomes" id="UP000245768"/>
    </source>
</evidence>
<dbReference type="Gene3D" id="3.30.930.10">
    <property type="entry name" value="Bira Bifunctional Protein, Domain 2"/>
    <property type="match status" value="1"/>
</dbReference>
<evidence type="ECO:0000256" key="4">
    <source>
        <dbReference type="ARBA" id="ARBA00022679"/>
    </source>
</evidence>
<sequence length="365" mass="39970">MASMAAARGALGAVQWSHIPQLVPYPIGLALQEHLVHRRLAARSYLAQLPAAGPSSSASLAQRKAERVSREDILLLLEHTPTFTEGRRKGAKEAIADDDEGKRLRALGADYIVAQRGGLVTYHGPGQLVGYPIWDLQAMDLSTRCYVDRLQKAFHALLSAPQPYGIKTFPPYEDNTGVWTSPDHKIVSIGIQVRQRIASHGFALNVEALPLLRWFDHIVACGIEGKKMSAIERERSVKMRAEEEARPDREAASESGERLDDIEGGQARTQSAADRDRTTGPKGPGEAEARVYSDPVGCQIEPGLVLGPEARTTVASVVPHVVQHLGKTYGRHMAEATEELLRYEADEVTGRLKRAWVDGEEVVTV</sequence>
<dbReference type="OrthoDB" id="19908at2759"/>
<dbReference type="PROSITE" id="PS01313">
    <property type="entry name" value="LIPB"/>
    <property type="match status" value="1"/>
</dbReference>
<dbReference type="PANTHER" id="PTHR10993">
    <property type="entry name" value="OCTANOYLTRANSFERASE"/>
    <property type="match status" value="1"/>
</dbReference>
<evidence type="ECO:0000259" key="7">
    <source>
        <dbReference type="PROSITE" id="PS51733"/>
    </source>
</evidence>
<evidence type="ECO:0000313" key="8">
    <source>
        <dbReference type="EMBL" id="PWN93047.1"/>
    </source>
</evidence>
<comment type="pathway">
    <text evidence="1">Protein modification; protein lipoylation via endogenous pathway; protein N(6)-(lipoyl)lysine from octanoyl-[acyl-carrier-protein]: step 1/2.</text>
</comment>
<feature type="compositionally biased region" description="Basic and acidic residues" evidence="6">
    <location>
        <begin position="237"/>
        <end position="261"/>
    </location>
</feature>
<name>A0A316YUD0_9BASI</name>
<dbReference type="Pfam" id="PF21948">
    <property type="entry name" value="LplA-B_cat"/>
    <property type="match status" value="1"/>
</dbReference>
<evidence type="ECO:0000256" key="5">
    <source>
        <dbReference type="ARBA" id="ARBA00023315"/>
    </source>
</evidence>
<feature type="compositionally biased region" description="Basic and acidic residues" evidence="6">
    <location>
        <begin position="273"/>
        <end position="291"/>
    </location>
</feature>
<feature type="region of interest" description="Disordered" evidence="6">
    <location>
        <begin position="237"/>
        <end position="291"/>
    </location>
</feature>
<feature type="domain" description="BPL/LPL catalytic" evidence="7">
    <location>
        <begin position="68"/>
        <end position="261"/>
    </location>
</feature>
<dbReference type="PROSITE" id="PS51733">
    <property type="entry name" value="BPL_LPL_CATALYTIC"/>
    <property type="match status" value="1"/>
</dbReference>
<evidence type="ECO:0000256" key="1">
    <source>
        <dbReference type="ARBA" id="ARBA00004821"/>
    </source>
</evidence>
<dbReference type="PANTHER" id="PTHR10993:SF7">
    <property type="entry name" value="LIPOYLTRANSFERASE 2, MITOCHONDRIAL-RELATED"/>
    <property type="match status" value="1"/>
</dbReference>
<keyword evidence="5" id="KW-0012">Acyltransferase</keyword>
<dbReference type="EC" id="2.3.1.181" evidence="3"/>
<dbReference type="AlphaFoldDB" id="A0A316YUD0"/>
<dbReference type="GO" id="GO:0009249">
    <property type="term" value="P:protein lipoylation"/>
    <property type="evidence" value="ECO:0007669"/>
    <property type="project" value="InterPro"/>
</dbReference>